<dbReference type="InterPro" id="IPR036318">
    <property type="entry name" value="FAD-bd_PCMH-like_sf"/>
</dbReference>
<dbReference type="InterPro" id="IPR051264">
    <property type="entry name" value="FAD-oxidored/transferase_4"/>
</dbReference>
<dbReference type="FunFam" id="1.10.45.10:FF:000001">
    <property type="entry name" value="D-lactate dehydrogenase mitochondrial"/>
    <property type="match status" value="1"/>
</dbReference>
<gene>
    <name evidence="13" type="ORF">SSS_6501</name>
</gene>
<dbReference type="PROSITE" id="PS51387">
    <property type="entry name" value="FAD_PCMH"/>
    <property type="match status" value="1"/>
</dbReference>
<keyword evidence="15" id="KW-1185">Reference proteome</keyword>
<evidence type="ECO:0000256" key="6">
    <source>
        <dbReference type="ARBA" id="ARBA00023002"/>
    </source>
</evidence>
<comment type="cofactor">
    <cofactor evidence="1">
        <name>FAD</name>
        <dbReference type="ChEBI" id="CHEBI:57692"/>
    </cofactor>
</comment>
<evidence type="ECO:0000256" key="8">
    <source>
        <dbReference type="ARBA" id="ARBA00039003"/>
    </source>
</evidence>
<dbReference type="SUPFAM" id="SSF56176">
    <property type="entry name" value="FAD-binding/transporter-associated domain-like"/>
    <property type="match status" value="1"/>
</dbReference>
<keyword evidence="7" id="KW-0576">Peroxisome</keyword>
<dbReference type="EnsemblMetazoa" id="SSS_6501s_mrna">
    <property type="protein sequence ID" value="KAF7492497.1"/>
    <property type="gene ID" value="SSS_6501"/>
</dbReference>
<dbReference type="GO" id="GO:0005777">
    <property type="term" value="C:peroxisome"/>
    <property type="evidence" value="ECO:0007669"/>
    <property type="project" value="UniProtKB-SubCell"/>
</dbReference>
<feature type="domain" description="FAD-binding PCMH-type" evidence="12">
    <location>
        <begin position="58"/>
        <end position="237"/>
    </location>
</feature>
<dbReference type="InterPro" id="IPR016169">
    <property type="entry name" value="FAD-bd_PCMH_sub2"/>
</dbReference>
<name>A0A834R946_SARSC</name>
<keyword evidence="4" id="KW-0285">Flavoprotein</keyword>
<dbReference type="Gene3D" id="3.30.70.2740">
    <property type="match status" value="1"/>
</dbReference>
<evidence type="ECO:0000313" key="14">
    <source>
        <dbReference type="EnsemblMetazoa" id="KAF7492497.1"/>
    </source>
</evidence>
<evidence type="ECO:0000313" key="15">
    <source>
        <dbReference type="Proteomes" id="UP000070412"/>
    </source>
</evidence>
<dbReference type="SUPFAM" id="SSF55103">
    <property type="entry name" value="FAD-linked oxidases, C-terminal domain"/>
    <property type="match status" value="1"/>
</dbReference>
<dbReference type="EC" id="1.1.99.39" evidence="8"/>
<dbReference type="InterPro" id="IPR016166">
    <property type="entry name" value="FAD-bd_PCMH"/>
</dbReference>
<accession>A0A834R946</accession>
<keyword evidence="5" id="KW-0274">FAD</keyword>
<dbReference type="GO" id="GO:0071949">
    <property type="term" value="F:FAD binding"/>
    <property type="evidence" value="ECO:0007669"/>
    <property type="project" value="InterPro"/>
</dbReference>
<dbReference type="PANTHER" id="PTHR43716">
    <property type="entry name" value="D-2-HYDROXYGLUTARATE DEHYDROGENASE, MITOCHONDRIAL"/>
    <property type="match status" value="1"/>
</dbReference>
<dbReference type="Gene3D" id="1.10.45.10">
    <property type="entry name" value="Vanillyl-alcohol Oxidase, Chain A, domain 4"/>
    <property type="match status" value="1"/>
</dbReference>
<keyword evidence="6" id="KW-0560">Oxidoreductase</keyword>
<evidence type="ECO:0000256" key="5">
    <source>
        <dbReference type="ARBA" id="ARBA00022827"/>
    </source>
</evidence>
<evidence type="ECO:0000256" key="11">
    <source>
        <dbReference type="ARBA" id="ARBA00049267"/>
    </source>
</evidence>
<comment type="catalytic activity">
    <reaction evidence="11">
        <text>(R)-malate + A = oxaloacetate + AH2</text>
        <dbReference type="Rhea" id="RHEA:67460"/>
        <dbReference type="ChEBI" id="CHEBI:13193"/>
        <dbReference type="ChEBI" id="CHEBI:15588"/>
        <dbReference type="ChEBI" id="CHEBI:16452"/>
        <dbReference type="ChEBI" id="CHEBI:17499"/>
    </reaction>
    <physiologicalReaction direction="left-to-right" evidence="11">
        <dbReference type="Rhea" id="RHEA:67461"/>
    </physiologicalReaction>
</comment>
<comment type="similarity">
    <text evidence="3">Belongs to the FAD-binding oxidoreductase/transferase type 4 family.</text>
</comment>
<sequence>MTVFRKILLNHCVGKLNLPSQKLCHTLEHLKHFQMMLGSSNVLLDDLNHFNLDWMATQKGRSKMVLLPKNTRDVASILKHCHRNNLKCVVQSGNTSLVGGSVPFDDEIIISMTKMNKILEFDEITGVLQCETGCILQELEEFVNAKNRLIPYDLGAKGSCLIGGNLATNAGGLRFIRFGPLSAYVLGLEVVLPNGTVLDLMSTVRKDNTGYHLRHLFIGSEGTLGIMTKVSLLCPREYRHKKIFLIALESFNKLVQLFQVVQEEFAENLSLFEMMDESSMNCVLEHLSQTKSPPFRDSYPFYSLFELTSNDDKSLENRIENFLEKTLKQSIIADGTYSGDNEKKKFDELKSFRELIPSNLTKDGHVYKYDVSLPLKVYYELVEEIRRRLSRTPYKRICGYGHIADGNLHLNITSEKFQKEILEIIEPFLYEFVAKYRGSISAEHGIGVKKKSFLHYSKTPEAIELMREIKNMIDPKTILNPNVLF</sequence>
<dbReference type="Proteomes" id="UP000070412">
    <property type="component" value="Unassembled WGS sequence"/>
</dbReference>
<comment type="subcellular location">
    <subcellularLocation>
        <location evidence="2">Peroxisome</location>
    </subcellularLocation>
</comment>
<reference evidence="15" key="1">
    <citation type="journal article" date="2020" name="PLoS Negl. Trop. Dis.">
        <title>High-quality nuclear genome for Sarcoptes scabiei-A critical resource for a neglected parasite.</title>
        <authorList>
            <person name="Korhonen P.K."/>
            <person name="Gasser R.B."/>
            <person name="Ma G."/>
            <person name="Wang T."/>
            <person name="Stroehlein A.J."/>
            <person name="Young N.D."/>
            <person name="Ang C.S."/>
            <person name="Fernando D.D."/>
            <person name="Lu H.C."/>
            <person name="Taylor S."/>
            <person name="Reynolds S.L."/>
            <person name="Mofiz E."/>
            <person name="Najaraj S.H."/>
            <person name="Gowda H."/>
            <person name="Madugundu A."/>
            <person name="Renuse S."/>
            <person name="Holt D."/>
            <person name="Pandey A."/>
            <person name="Papenfuss A.T."/>
            <person name="Fischer K."/>
        </authorList>
    </citation>
    <scope>NUCLEOTIDE SEQUENCE [LARGE SCALE GENOMIC DNA]</scope>
</reference>
<dbReference type="FunFam" id="3.30.70.2740:FF:000002">
    <property type="entry name" value="D-2-hydroxyglutarate dehydrogenase mitochondrial"/>
    <property type="match status" value="1"/>
</dbReference>
<evidence type="ECO:0000313" key="13">
    <source>
        <dbReference type="EMBL" id="KAF7492497.1"/>
    </source>
</evidence>
<dbReference type="Pfam" id="PF01565">
    <property type="entry name" value="FAD_binding_4"/>
    <property type="match status" value="1"/>
</dbReference>
<evidence type="ECO:0000259" key="12">
    <source>
        <dbReference type="PROSITE" id="PS51387"/>
    </source>
</evidence>
<dbReference type="InterPro" id="IPR016164">
    <property type="entry name" value="FAD-linked_Oxase-like_C"/>
</dbReference>
<dbReference type="OMA" id="YNEDWMR"/>
<evidence type="ECO:0000256" key="9">
    <source>
        <dbReference type="ARBA" id="ARBA00039639"/>
    </source>
</evidence>
<evidence type="ECO:0000256" key="10">
    <source>
        <dbReference type="ARBA" id="ARBA00045410"/>
    </source>
</evidence>
<dbReference type="InterPro" id="IPR006094">
    <property type="entry name" value="Oxid_FAD_bind_N"/>
</dbReference>
<comment type="function">
    <text evidence="10">Catalyzes the oxidation of D-2-hydroxyglutarate (D-2-HG) to alpha-ketoglutarate. Also catalyzes the oxidation of other D-2-hydroxyacids, such as D-malate (D-MAL) and D-lactate (D-LAC). Exhibits high activities towards D-2-HG and D-MAL but a very weak activity towards D-LAC.</text>
</comment>
<reference evidence="14" key="3">
    <citation type="submission" date="2022-06" db="UniProtKB">
        <authorList>
            <consortium name="EnsemblMetazoa"/>
        </authorList>
    </citation>
    <scope>IDENTIFICATION</scope>
</reference>
<dbReference type="GO" id="GO:0005739">
    <property type="term" value="C:mitochondrion"/>
    <property type="evidence" value="ECO:0007669"/>
    <property type="project" value="TreeGrafter"/>
</dbReference>
<proteinExistence type="inferred from homology"/>
<dbReference type="Gene3D" id="3.30.465.10">
    <property type="match status" value="1"/>
</dbReference>
<dbReference type="PANTHER" id="PTHR43716:SF1">
    <property type="entry name" value="D-2-HYDROXYGLUTARATE DEHYDROGENASE, MITOCHONDRIAL"/>
    <property type="match status" value="1"/>
</dbReference>
<organism evidence="13">
    <name type="scientific">Sarcoptes scabiei</name>
    <name type="common">Itch mite</name>
    <name type="synonym">Acarus scabiei</name>
    <dbReference type="NCBI Taxonomy" id="52283"/>
    <lineage>
        <taxon>Eukaryota</taxon>
        <taxon>Metazoa</taxon>
        <taxon>Ecdysozoa</taxon>
        <taxon>Arthropoda</taxon>
        <taxon>Chelicerata</taxon>
        <taxon>Arachnida</taxon>
        <taxon>Acari</taxon>
        <taxon>Acariformes</taxon>
        <taxon>Sarcoptiformes</taxon>
        <taxon>Astigmata</taxon>
        <taxon>Psoroptidia</taxon>
        <taxon>Sarcoptoidea</taxon>
        <taxon>Sarcoptidae</taxon>
        <taxon>Sarcoptinae</taxon>
        <taxon>Sarcoptes</taxon>
    </lineage>
</organism>
<dbReference type="Pfam" id="PF02913">
    <property type="entry name" value="FAD-oxidase_C"/>
    <property type="match status" value="1"/>
</dbReference>
<evidence type="ECO:0000256" key="4">
    <source>
        <dbReference type="ARBA" id="ARBA00022630"/>
    </source>
</evidence>
<protein>
    <recommendedName>
        <fullName evidence="9">D-2-hydroxyglutarate dehydrogenase, mitochondrial</fullName>
        <ecNumber evidence="8">1.1.99.39</ecNumber>
    </recommendedName>
</protein>
<dbReference type="FunFam" id="3.30.465.10:FF:000001">
    <property type="entry name" value="D-2-hydroxyglutarate dehydrogenase, mitochondrial"/>
    <property type="match status" value="1"/>
</dbReference>
<reference evidence="13" key="2">
    <citation type="submission" date="2020-01" db="EMBL/GenBank/DDBJ databases">
        <authorList>
            <person name="Korhonen P.K.K."/>
            <person name="Guangxu M.G."/>
            <person name="Wang T.W."/>
            <person name="Stroehlein A.J.S."/>
            <person name="Young N.D."/>
            <person name="Ang C.-S.A."/>
            <person name="Fernando D.W.F."/>
            <person name="Lu H.L."/>
            <person name="Taylor S.T."/>
            <person name="Ehtesham M.E.M."/>
            <person name="Najaraj S.H.N."/>
            <person name="Harsha G.H.G."/>
            <person name="Madugundu A.M."/>
            <person name="Renuse S.R."/>
            <person name="Holt D.H."/>
            <person name="Pandey A.P."/>
            <person name="Papenfuss A.P."/>
            <person name="Gasser R.B.G."/>
            <person name="Fischer K.F."/>
        </authorList>
    </citation>
    <scope>NUCLEOTIDE SEQUENCE</scope>
    <source>
        <strain evidence="13">SSS_KF_BRIS2020</strain>
    </source>
</reference>
<evidence type="ECO:0000256" key="3">
    <source>
        <dbReference type="ARBA" id="ARBA00008000"/>
    </source>
</evidence>
<dbReference type="OrthoDB" id="5332616at2759"/>
<dbReference type="EMBL" id="WVUK01000056">
    <property type="protein sequence ID" value="KAF7492497.1"/>
    <property type="molecule type" value="Genomic_DNA"/>
</dbReference>
<evidence type="ECO:0000256" key="7">
    <source>
        <dbReference type="ARBA" id="ARBA00023140"/>
    </source>
</evidence>
<dbReference type="GO" id="GO:0051990">
    <property type="term" value="F:(R)-2-hydroxyglutarate dehydrogenase activity"/>
    <property type="evidence" value="ECO:0007669"/>
    <property type="project" value="UniProtKB-EC"/>
</dbReference>
<evidence type="ECO:0000256" key="2">
    <source>
        <dbReference type="ARBA" id="ARBA00004275"/>
    </source>
</evidence>
<dbReference type="AlphaFoldDB" id="A0A834R946"/>
<dbReference type="InterPro" id="IPR016171">
    <property type="entry name" value="Vanillyl_alc_oxidase_C-sub2"/>
</dbReference>
<evidence type="ECO:0000256" key="1">
    <source>
        <dbReference type="ARBA" id="ARBA00001974"/>
    </source>
</evidence>
<dbReference type="Gene3D" id="3.30.70.2190">
    <property type="match status" value="1"/>
</dbReference>
<dbReference type="InterPro" id="IPR004113">
    <property type="entry name" value="FAD-bd_oxidored_4_C"/>
</dbReference>